<evidence type="ECO:0000256" key="9">
    <source>
        <dbReference type="ARBA" id="ARBA00031636"/>
    </source>
</evidence>
<name>A0ABT8WYR8_9FLAO</name>
<keyword evidence="7" id="KW-0406">Ion transport</keyword>
<keyword evidence="8 10" id="KW-0472">Membrane</keyword>
<gene>
    <name evidence="11" type="ORF">Q4Q39_04285</name>
</gene>
<evidence type="ECO:0000313" key="12">
    <source>
        <dbReference type="Proteomes" id="UP001176891"/>
    </source>
</evidence>
<feature type="transmembrane region" description="Helical" evidence="10">
    <location>
        <begin position="411"/>
        <end position="432"/>
    </location>
</feature>
<feature type="transmembrane region" description="Helical" evidence="10">
    <location>
        <begin position="438"/>
        <end position="458"/>
    </location>
</feature>
<protein>
    <recommendedName>
        <fullName evidence="9">Multidrug-efflux transporter</fullName>
    </recommendedName>
</protein>
<organism evidence="11 12">
    <name type="scientific">Flavivirga amylovorans</name>
    <dbReference type="NCBI Taxonomy" id="870486"/>
    <lineage>
        <taxon>Bacteria</taxon>
        <taxon>Pseudomonadati</taxon>
        <taxon>Bacteroidota</taxon>
        <taxon>Flavobacteriia</taxon>
        <taxon>Flavobacteriales</taxon>
        <taxon>Flavobacteriaceae</taxon>
        <taxon>Flavivirga</taxon>
    </lineage>
</organism>
<dbReference type="EMBL" id="JAUOEM010000001">
    <property type="protein sequence ID" value="MDO5986618.1"/>
    <property type="molecule type" value="Genomic_DNA"/>
</dbReference>
<dbReference type="CDD" id="cd13139">
    <property type="entry name" value="MATE_like_14"/>
    <property type="match status" value="1"/>
</dbReference>
<feature type="transmembrane region" description="Helical" evidence="10">
    <location>
        <begin position="260"/>
        <end position="281"/>
    </location>
</feature>
<keyword evidence="4" id="KW-1003">Cell membrane</keyword>
<keyword evidence="12" id="KW-1185">Reference proteome</keyword>
<dbReference type="PANTHER" id="PTHR43298">
    <property type="entry name" value="MULTIDRUG RESISTANCE PROTEIN NORM-RELATED"/>
    <property type="match status" value="1"/>
</dbReference>
<dbReference type="PIRSF" id="PIRSF006603">
    <property type="entry name" value="DinF"/>
    <property type="match status" value="1"/>
</dbReference>
<keyword evidence="3" id="KW-0050">Antiport</keyword>
<dbReference type="InterPro" id="IPR048279">
    <property type="entry name" value="MdtK-like"/>
</dbReference>
<evidence type="ECO:0000256" key="2">
    <source>
        <dbReference type="ARBA" id="ARBA00022448"/>
    </source>
</evidence>
<dbReference type="Pfam" id="PF01554">
    <property type="entry name" value="MatE"/>
    <property type="match status" value="2"/>
</dbReference>
<evidence type="ECO:0000256" key="8">
    <source>
        <dbReference type="ARBA" id="ARBA00023136"/>
    </source>
</evidence>
<feature type="transmembrane region" description="Helical" evidence="10">
    <location>
        <begin position="293"/>
        <end position="322"/>
    </location>
</feature>
<dbReference type="PANTHER" id="PTHR43298:SF2">
    <property type="entry name" value="FMN_FAD EXPORTER YEEO-RELATED"/>
    <property type="match status" value="1"/>
</dbReference>
<feature type="transmembrane region" description="Helical" evidence="10">
    <location>
        <begin position="343"/>
        <end position="363"/>
    </location>
</feature>
<dbReference type="NCBIfam" id="TIGR00797">
    <property type="entry name" value="matE"/>
    <property type="match status" value="1"/>
</dbReference>
<evidence type="ECO:0000256" key="4">
    <source>
        <dbReference type="ARBA" id="ARBA00022475"/>
    </source>
</evidence>
<feature type="transmembrane region" description="Helical" evidence="10">
    <location>
        <begin position="375"/>
        <end position="399"/>
    </location>
</feature>
<evidence type="ECO:0000256" key="10">
    <source>
        <dbReference type="SAM" id="Phobius"/>
    </source>
</evidence>
<feature type="transmembrane region" description="Helical" evidence="10">
    <location>
        <begin position="218"/>
        <end position="240"/>
    </location>
</feature>
<evidence type="ECO:0000313" key="11">
    <source>
        <dbReference type="EMBL" id="MDO5986618.1"/>
    </source>
</evidence>
<evidence type="ECO:0000256" key="6">
    <source>
        <dbReference type="ARBA" id="ARBA00022989"/>
    </source>
</evidence>
<keyword evidence="2" id="KW-0813">Transport</keyword>
<feature type="transmembrane region" description="Helical" evidence="10">
    <location>
        <begin position="34"/>
        <end position="60"/>
    </location>
</feature>
<evidence type="ECO:0000256" key="1">
    <source>
        <dbReference type="ARBA" id="ARBA00004651"/>
    </source>
</evidence>
<comment type="subcellular location">
    <subcellularLocation>
        <location evidence="1">Cell membrane</location>
        <topology evidence="1">Multi-pass membrane protein</topology>
    </subcellularLocation>
</comment>
<feature type="transmembrane region" description="Helical" evidence="10">
    <location>
        <begin position="153"/>
        <end position="171"/>
    </location>
</feature>
<dbReference type="InterPro" id="IPR050222">
    <property type="entry name" value="MATE_MdtK"/>
</dbReference>
<accession>A0ABT8WYR8</accession>
<dbReference type="InterPro" id="IPR002528">
    <property type="entry name" value="MATE_fam"/>
</dbReference>
<dbReference type="RefSeq" id="WP_303281127.1">
    <property type="nucleotide sequence ID" value="NZ_BAABCZ010000016.1"/>
</dbReference>
<keyword evidence="6 10" id="KW-1133">Transmembrane helix</keyword>
<evidence type="ECO:0000256" key="3">
    <source>
        <dbReference type="ARBA" id="ARBA00022449"/>
    </source>
</evidence>
<keyword evidence="5 10" id="KW-0812">Transmembrane</keyword>
<evidence type="ECO:0000256" key="5">
    <source>
        <dbReference type="ARBA" id="ARBA00022692"/>
    </source>
</evidence>
<comment type="caution">
    <text evidence="11">The sequence shown here is derived from an EMBL/GenBank/DDBJ whole genome shotgun (WGS) entry which is preliminary data.</text>
</comment>
<reference evidence="11" key="1">
    <citation type="submission" date="2023-07" db="EMBL/GenBank/DDBJ databases">
        <title>Two novel species in the genus Flavivirga.</title>
        <authorList>
            <person name="Kwon K."/>
        </authorList>
    </citation>
    <scope>NUCLEOTIDE SEQUENCE</scope>
    <source>
        <strain evidence="11">KACC 14157</strain>
    </source>
</reference>
<dbReference type="Proteomes" id="UP001176891">
    <property type="component" value="Unassembled WGS sequence"/>
</dbReference>
<proteinExistence type="predicted"/>
<sequence>MQSNKISLKQFFQYFKIAVTGKEQNFTSGSIRRAVFMLSIPMILEMLMESIFALVDILYVSQVSVNAVATIGLTESVITLIYAVAIGLSMAATAIVARRVGEKDIKGASNAAVQVIFLGVFVAAIISVIGILYPKEILGLMGGEPDLIAEGYGYTQVLLGGNITIMLLFLINAIFRGAGDASVAMWTLILSNGLNIILDPMFIFGFGPIPAYGVEGAAIATTIGRGTAVVFQLAILFFGYSKIKIGVKDIVLRVEVMLNLIKVSLGGIGQFLIGTSSWVFLMRIMSEFGSEVLAGYTIAIRVMMFTLMPAWGMSNAAATLVGQNLGAQEPKRAELSVWKTGKYSAIFMGIVSIIYLVFAPQIIVLFNATPDVVKYGSLCLRVIAAGYIFYGYGMVVINAFNGAGDTKTPTYINFVCFWLLQLPFAYVMAITLDFGPAGVFWAITLAEILIAVVAIVWFKKGHWKTVKV</sequence>
<feature type="transmembrane region" description="Helical" evidence="10">
    <location>
        <begin position="112"/>
        <end position="133"/>
    </location>
</feature>
<feature type="transmembrane region" description="Helical" evidence="10">
    <location>
        <begin position="183"/>
        <end position="206"/>
    </location>
</feature>
<evidence type="ECO:0000256" key="7">
    <source>
        <dbReference type="ARBA" id="ARBA00023065"/>
    </source>
</evidence>